<keyword evidence="2" id="KW-1185">Reference proteome</keyword>
<accession>A0ABQ7D0M6</accession>
<dbReference type="Proteomes" id="UP000266723">
    <property type="component" value="Unassembled WGS sequence"/>
</dbReference>
<evidence type="ECO:0000313" key="1">
    <source>
        <dbReference type="EMBL" id="KAF3564980.1"/>
    </source>
</evidence>
<dbReference type="EMBL" id="QGKV02000759">
    <property type="protein sequence ID" value="KAF3564980.1"/>
    <property type="molecule type" value="Genomic_DNA"/>
</dbReference>
<proteinExistence type="predicted"/>
<reference evidence="1 2" key="1">
    <citation type="journal article" date="2020" name="BMC Genomics">
        <title>Intraspecific diversification of the crop wild relative Brassica cretica Lam. using demographic model selection.</title>
        <authorList>
            <person name="Kioukis A."/>
            <person name="Michalopoulou V.A."/>
            <person name="Briers L."/>
            <person name="Pirintsos S."/>
            <person name="Studholme D.J."/>
            <person name="Pavlidis P."/>
            <person name="Sarris P.F."/>
        </authorList>
    </citation>
    <scope>NUCLEOTIDE SEQUENCE [LARGE SCALE GENOMIC DNA]</scope>
    <source>
        <strain evidence="2">cv. PFS-1207/04</strain>
    </source>
</reference>
<evidence type="ECO:0000313" key="2">
    <source>
        <dbReference type="Proteomes" id="UP000266723"/>
    </source>
</evidence>
<comment type="caution">
    <text evidence="1">The sequence shown here is derived from an EMBL/GenBank/DDBJ whole genome shotgun (WGS) entry which is preliminary data.</text>
</comment>
<organism evidence="1 2">
    <name type="scientific">Brassica cretica</name>
    <name type="common">Mustard</name>
    <dbReference type="NCBI Taxonomy" id="69181"/>
    <lineage>
        <taxon>Eukaryota</taxon>
        <taxon>Viridiplantae</taxon>
        <taxon>Streptophyta</taxon>
        <taxon>Embryophyta</taxon>
        <taxon>Tracheophyta</taxon>
        <taxon>Spermatophyta</taxon>
        <taxon>Magnoliopsida</taxon>
        <taxon>eudicotyledons</taxon>
        <taxon>Gunneridae</taxon>
        <taxon>Pentapetalae</taxon>
        <taxon>rosids</taxon>
        <taxon>malvids</taxon>
        <taxon>Brassicales</taxon>
        <taxon>Brassicaceae</taxon>
        <taxon>Brassiceae</taxon>
        <taxon>Brassica</taxon>
    </lineage>
</organism>
<sequence length="170" mass="18986">MKNLFAKSEVIVYKEIAGGPIFDLYDDDGWIQYNDNKFDGHEVDNLGDEVSLEKIRFLLVEGNNLEKGNSRSNDCGTSWALKKTGPIRASTHNPSASSVHHQGNSLLRAMYVVAVSGCASTEYRHCQPPGDNANPWESTMFLYAMKIQGAELESCRLGEQESILEIRKEE</sequence>
<name>A0ABQ7D0M6_BRACR</name>
<gene>
    <name evidence="1" type="ORF">DY000_02014205</name>
</gene>
<protein>
    <submittedName>
        <fullName evidence="1">Uncharacterized protein</fullName>
    </submittedName>
</protein>